<organism evidence="2 3">
    <name type="scientific">Zophobas morio</name>
    <dbReference type="NCBI Taxonomy" id="2755281"/>
    <lineage>
        <taxon>Eukaryota</taxon>
        <taxon>Metazoa</taxon>
        <taxon>Ecdysozoa</taxon>
        <taxon>Arthropoda</taxon>
        <taxon>Hexapoda</taxon>
        <taxon>Insecta</taxon>
        <taxon>Pterygota</taxon>
        <taxon>Neoptera</taxon>
        <taxon>Endopterygota</taxon>
        <taxon>Coleoptera</taxon>
        <taxon>Polyphaga</taxon>
        <taxon>Cucujiformia</taxon>
        <taxon>Tenebrionidae</taxon>
        <taxon>Zophobas</taxon>
    </lineage>
</organism>
<evidence type="ECO:0000313" key="3">
    <source>
        <dbReference type="Proteomes" id="UP001168821"/>
    </source>
</evidence>
<dbReference type="Proteomes" id="UP001168821">
    <property type="component" value="Unassembled WGS sequence"/>
</dbReference>
<accession>A0AA38IUB5</accession>
<protein>
    <submittedName>
        <fullName evidence="2">Uncharacterized protein</fullName>
    </submittedName>
</protein>
<name>A0AA38IUB5_9CUCU</name>
<sequence length="72" mass="8221">MIAGFAIKLFCIVSIRSSFEPTEVRYFLSPSPFVDAFHSCLVTFFFRIDEGQRQGRTRRASGRRDPARSNSS</sequence>
<gene>
    <name evidence="2" type="ORF">Zmor_004924</name>
</gene>
<feature type="compositionally biased region" description="Basic and acidic residues" evidence="1">
    <location>
        <begin position="62"/>
        <end position="72"/>
    </location>
</feature>
<dbReference type="EMBL" id="JALNTZ010000002">
    <property type="protein sequence ID" value="KAJ3660476.1"/>
    <property type="molecule type" value="Genomic_DNA"/>
</dbReference>
<feature type="region of interest" description="Disordered" evidence="1">
    <location>
        <begin position="52"/>
        <end position="72"/>
    </location>
</feature>
<dbReference type="AlphaFoldDB" id="A0AA38IUB5"/>
<evidence type="ECO:0000313" key="2">
    <source>
        <dbReference type="EMBL" id="KAJ3660476.1"/>
    </source>
</evidence>
<comment type="caution">
    <text evidence="2">The sequence shown here is derived from an EMBL/GenBank/DDBJ whole genome shotgun (WGS) entry which is preliminary data.</text>
</comment>
<keyword evidence="3" id="KW-1185">Reference proteome</keyword>
<reference evidence="2" key="1">
    <citation type="journal article" date="2023" name="G3 (Bethesda)">
        <title>Whole genome assemblies of Zophobas morio and Tenebrio molitor.</title>
        <authorList>
            <person name="Kaur S."/>
            <person name="Stinson S.A."/>
            <person name="diCenzo G.C."/>
        </authorList>
    </citation>
    <scope>NUCLEOTIDE SEQUENCE</scope>
    <source>
        <strain evidence="2">QUZm001</strain>
    </source>
</reference>
<proteinExistence type="predicted"/>
<evidence type="ECO:0000256" key="1">
    <source>
        <dbReference type="SAM" id="MobiDB-lite"/>
    </source>
</evidence>